<proteinExistence type="predicted"/>
<sequence>MRQLRLALTAVAATAAAAVAATGCAHAQPGPPPSVPPPLPQAGAPCAAHLDGALTPLPPPADSAPSRAKNLLECAEGTWQTYRDPYPAPDRWLTTGPELVLSGMRNPEISAGTWTGTPQSVDTRCGAEQVEVVAAGQTSDPQPLTGGPGEPLRVRVSDRLFTLKLSGYCLWQHDG</sequence>
<evidence type="ECO:0000313" key="3">
    <source>
        <dbReference type="EMBL" id="CAJ1501657.1"/>
    </source>
</evidence>
<evidence type="ECO:0000313" key="4">
    <source>
        <dbReference type="Proteomes" id="UP001190465"/>
    </source>
</evidence>
<gene>
    <name evidence="3" type="ORF">MU0053_001983</name>
</gene>
<dbReference type="PROSITE" id="PS51257">
    <property type="entry name" value="PROKAR_LIPOPROTEIN"/>
    <property type="match status" value="1"/>
</dbReference>
<keyword evidence="2" id="KW-0732">Signal</keyword>
<dbReference type="Proteomes" id="UP001190465">
    <property type="component" value="Chromosome"/>
</dbReference>
<protein>
    <submittedName>
        <fullName evidence="3">Uncharacterized protein</fullName>
    </submittedName>
</protein>
<dbReference type="RefSeq" id="WP_308482164.1">
    <property type="nucleotide sequence ID" value="NZ_OY726397.1"/>
</dbReference>
<name>A0ABN9NB18_9MYCO</name>
<feature type="chain" id="PRO_5045273116" evidence="2">
    <location>
        <begin position="28"/>
        <end position="175"/>
    </location>
</feature>
<dbReference type="EMBL" id="OY726397">
    <property type="protein sequence ID" value="CAJ1501657.1"/>
    <property type="molecule type" value="Genomic_DNA"/>
</dbReference>
<feature type="compositionally biased region" description="Pro residues" evidence="1">
    <location>
        <begin position="29"/>
        <end position="40"/>
    </location>
</feature>
<keyword evidence="4" id="KW-1185">Reference proteome</keyword>
<accession>A0ABN9NB18</accession>
<evidence type="ECO:0000256" key="2">
    <source>
        <dbReference type="SAM" id="SignalP"/>
    </source>
</evidence>
<evidence type="ECO:0000256" key="1">
    <source>
        <dbReference type="SAM" id="MobiDB-lite"/>
    </source>
</evidence>
<feature type="region of interest" description="Disordered" evidence="1">
    <location>
        <begin position="24"/>
        <end position="43"/>
    </location>
</feature>
<feature type="signal peptide" evidence="2">
    <location>
        <begin position="1"/>
        <end position="27"/>
    </location>
</feature>
<organism evidence="3 4">
    <name type="scientific">[Mycobacterium] burgundiense</name>
    <dbReference type="NCBI Taxonomy" id="3064286"/>
    <lineage>
        <taxon>Bacteria</taxon>
        <taxon>Bacillati</taxon>
        <taxon>Actinomycetota</taxon>
        <taxon>Actinomycetes</taxon>
        <taxon>Mycobacteriales</taxon>
        <taxon>Mycobacteriaceae</taxon>
        <taxon>Mycolicibacterium</taxon>
    </lineage>
</organism>
<reference evidence="3 4" key="1">
    <citation type="submission" date="2023-08" db="EMBL/GenBank/DDBJ databases">
        <authorList>
            <person name="Folkvardsen B D."/>
            <person name="Norman A."/>
        </authorList>
    </citation>
    <scope>NUCLEOTIDE SEQUENCE [LARGE SCALE GENOMIC DNA]</scope>
    <source>
        <strain evidence="3 4">Mu0053</strain>
    </source>
</reference>